<proteinExistence type="inferred from homology"/>
<dbReference type="InterPro" id="IPR036420">
    <property type="entry name" value="BRCT_dom_sf"/>
</dbReference>
<dbReference type="GO" id="GO:0000781">
    <property type="term" value="C:chromosome, telomeric region"/>
    <property type="evidence" value="ECO:0007669"/>
    <property type="project" value="UniProtKB-SubCell"/>
</dbReference>
<feature type="compositionally biased region" description="Acidic residues" evidence="13">
    <location>
        <begin position="574"/>
        <end position="589"/>
    </location>
</feature>
<comment type="similarity">
    <text evidence="11">Belongs to the Nibrin family.</text>
</comment>
<dbReference type="GO" id="GO:0051321">
    <property type="term" value="P:meiotic cell cycle"/>
    <property type="evidence" value="ECO:0007669"/>
    <property type="project" value="UniProtKB-KW"/>
</dbReference>
<dbReference type="GO" id="GO:0030870">
    <property type="term" value="C:Mre11 complex"/>
    <property type="evidence" value="ECO:0007669"/>
    <property type="project" value="InterPro"/>
</dbReference>
<evidence type="ECO:0000256" key="12">
    <source>
        <dbReference type="PIRNR" id="PIRNR011869"/>
    </source>
</evidence>
<keyword evidence="5 12" id="KW-0227">DNA damage</keyword>
<comment type="caution">
    <text evidence="15">The sequence shown here is derived from an EMBL/GenBank/DDBJ whole genome shotgun (WGS) entry which is preliminary data.</text>
</comment>
<gene>
    <name evidence="15" type="ORF">HF521_017239</name>
</gene>
<evidence type="ECO:0000259" key="14">
    <source>
        <dbReference type="PROSITE" id="PS50006"/>
    </source>
</evidence>
<evidence type="ECO:0000256" key="11">
    <source>
        <dbReference type="ARBA" id="ARBA00044757"/>
    </source>
</evidence>
<dbReference type="SMART" id="SM00240">
    <property type="entry name" value="FHA"/>
    <property type="match status" value="1"/>
</dbReference>
<dbReference type="SUPFAM" id="SSF52113">
    <property type="entry name" value="BRCT domain"/>
    <property type="match status" value="1"/>
</dbReference>
<dbReference type="Pfam" id="PF16508">
    <property type="entry name" value="NIBRIN_BRCT_II"/>
    <property type="match status" value="1"/>
</dbReference>
<name>A0A8T0BLN6_SILME</name>
<sequence>MCIERTGAMWRLQSAGSVTGPISLFAGKEYVVGRKNCDILLSNDQSISRVHAHITVTEQAVTVKDSSKYGTFVNENRLETDSTTTVYAGDKITFGVFQSKFRLELDSVVVCSSCVDNEGKASLSRELQALGGRLVNMWTQECTHLVMPTVKVTIKTICALLCCRPIVKPGFFTELSRAVQQRENLPTVQSFRPEIDEPSLKKEKVDLEPRHERKTLFAGKTFVFLNAKQMKRLSQAIGFGGGKSQLLEEGSLPVSLLESTATCVVDVIMGSSQPLMNSTAKKWAESVSLILHRKGLRFIAESEIGLAAIYVNKQTYCNPCSPLDSESSKMRPAMPESMLSQNAAVDETTLHGASLNITAYVVNTEPSQGISRKEVSMYGATAVGETPEKRPVYPLGPTTSKKAPTATEPTAAFSEPVSSFSRVQNEPKAKSESQKSDKCAKYTSSLNNSATVKKSPQKQASLNAYFKPANKKRLREGSSESEHSDAKLSRREDEGRKEMVNSELVPSLQKSSVTKLSSQTAQNKQDPNPRLGLGLGTDSRSVSRRQNLSLNSDLTTKKRKEPEQDPVATADLDVSLEELESIMSEDMDEPQQPTAQKKQCLNEGERSTAIVRQDSNATGRQQQRAPKQQSIVSTSPNSEQDMESSANQDRGRKSHHSLTLRNDRCESAHVKEEEVSFLLETKIQSGFTKPNEEVAVKEEITASSSGSGPQKNPDLPSRLLQVQFKSLTVSVPSRTRSEPLQYRNANGMNFKRFRKIPVPGLHGLPKIIGGSDLMPHNRTKNSELEEWLRDAAEQEKQQEREESLGDDLFRYNPKTTKRR</sequence>
<dbReference type="Pfam" id="PF00498">
    <property type="entry name" value="FHA"/>
    <property type="match status" value="1"/>
</dbReference>
<dbReference type="EMBL" id="JABFDY010000004">
    <property type="protein sequence ID" value="KAF7708182.1"/>
    <property type="molecule type" value="Genomic_DNA"/>
</dbReference>
<evidence type="ECO:0000313" key="16">
    <source>
        <dbReference type="Proteomes" id="UP000606274"/>
    </source>
</evidence>
<evidence type="ECO:0000256" key="7">
    <source>
        <dbReference type="ARBA" id="ARBA00023204"/>
    </source>
</evidence>
<dbReference type="PANTHER" id="PTHR12162">
    <property type="entry name" value="NIBRIN-RELATED"/>
    <property type="match status" value="1"/>
</dbReference>
<dbReference type="FunFam" id="2.60.200.20:FF:000017">
    <property type="entry name" value="Nibrin"/>
    <property type="match status" value="1"/>
</dbReference>
<evidence type="ECO:0000256" key="5">
    <source>
        <dbReference type="ARBA" id="ARBA00022763"/>
    </source>
</evidence>
<dbReference type="InterPro" id="IPR016592">
    <property type="entry name" value="Nibrin_met"/>
</dbReference>
<feature type="compositionally biased region" description="Polar residues" evidence="13">
    <location>
        <begin position="442"/>
        <end position="462"/>
    </location>
</feature>
<keyword evidence="8 12" id="KW-0539">Nucleus</keyword>
<protein>
    <recommendedName>
        <fullName evidence="3 12">Nibrin</fullName>
    </recommendedName>
</protein>
<dbReference type="GO" id="GO:0003684">
    <property type="term" value="F:damaged DNA binding"/>
    <property type="evidence" value="ECO:0007669"/>
    <property type="project" value="TreeGrafter"/>
</dbReference>
<dbReference type="Gene3D" id="2.60.200.20">
    <property type="match status" value="1"/>
</dbReference>
<keyword evidence="9 12" id="KW-0469">Meiosis</keyword>
<dbReference type="InterPro" id="IPR008984">
    <property type="entry name" value="SMAD_FHA_dom_sf"/>
</dbReference>
<keyword evidence="7 12" id="KW-0234">DNA repair</keyword>
<evidence type="ECO:0000256" key="8">
    <source>
        <dbReference type="ARBA" id="ARBA00023242"/>
    </source>
</evidence>
<feature type="compositionally biased region" description="Polar residues" evidence="13">
    <location>
        <begin position="613"/>
        <end position="648"/>
    </location>
</feature>
<dbReference type="CDD" id="cd17741">
    <property type="entry name" value="BRCT_nibrin"/>
    <property type="match status" value="1"/>
</dbReference>
<evidence type="ECO:0000256" key="6">
    <source>
        <dbReference type="ARBA" id="ARBA00022895"/>
    </source>
</evidence>
<dbReference type="PROSITE" id="PS50006">
    <property type="entry name" value="FHA_DOMAIN"/>
    <property type="match status" value="1"/>
</dbReference>
<dbReference type="PIRSF" id="PIRSF011869">
    <property type="entry name" value="Nibrin_animal"/>
    <property type="match status" value="1"/>
</dbReference>
<feature type="domain" description="FHA" evidence="14">
    <location>
        <begin position="24"/>
        <end position="78"/>
    </location>
</feature>
<evidence type="ECO:0000256" key="3">
    <source>
        <dbReference type="ARBA" id="ARBA00020013"/>
    </source>
</evidence>
<dbReference type="Pfam" id="PF08599">
    <property type="entry name" value="Nbs1_C"/>
    <property type="match status" value="1"/>
</dbReference>
<dbReference type="Gene3D" id="3.40.50.10980">
    <property type="entry name" value="Nibrin, BRCT2 domain"/>
    <property type="match status" value="1"/>
</dbReference>
<dbReference type="SUPFAM" id="SSF49879">
    <property type="entry name" value="SMAD/FHA domain"/>
    <property type="match status" value="1"/>
</dbReference>
<dbReference type="GO" id="GO:0007095">
    <property type="term" value="P:mitotic G2 DNA damage checkpoint signaling"/>
    <property type="evidence" value="ECO:0007669"/>
    <property type="project" value="InterPro"/>
</dbReference>
<dbReference type="CDD" id="cd22667">
    <property type="entry name" value="FHA_NBN"/>
    <property type="match status" value="1"/>
</dbReference>
<dbReference type="InterPro" id="IPR040227">
    <property type="entry name" value="Nibrin-rel"/>
</dbReference>
<evidence type="ECO:0000256" key="4">
    <source>
        <dbReference type="ARBA" id="ARBA00022454"/>
    </source>
</evidence>
<feature type="compositionally biased region" description="Basic and acidic residues" evidence="13">
    <location>
        <begin position="791"/>
        <end position="809"/>
    </location>
</feature>
<dbReference type="GO" id="GO:0016605">
    <property type="term" value="C:PML body"/>
    <property type="evidence" value="ECO:0007669"/>
    <property type="project" value="UniProtKB-SubCell"/>
</dbReference>
<evidence type="ECO:0000313" key="15">
    <source>
        <dbReference type="EMBL" id="KAF7708182.1"/>
    </source>
</evidence>
<dbReference type="GO" id="GO:0000724">
    <property type="term" value="P:double-strand break repair via homologous recombination"/>
    <property type="evidence" value="ECO:0007669"/>
    <property type="project" value="TreeGrafter"/>
</dbReference>
<comment type="subunit">
    <text evidence="12">Component of the MRN complex.</text>
</comment>
<dbReference type="InterPro" id="IPR032429">
    <property type="entry name" value="Nibrin_BRCT2"/>
</dbReference>
<dbReference type="AlphaFoldDB" id="A0A8T0BLN6"/>
<feature type="compositionally biased region" description="Basic and acidic residues" evidence="13">
    <location>
        <begin position="475"/>
        <end position="500"/>
    </location>
</feature>
<dbReference type="InterPro" id="IPR000253">
    <property type="entry name" value="FHA_dom"/>
</dbReference>
<dbReference type="Gene3D" id="3.40.50.10190">
    <property type="entry name" value="BRCT domain"/>
    <property type="match status" value="1"/>
</dbReference>
<dbReference type="SMART" id="SM01348">
    <property type="entry name" value="Nbs1_C"/>
    <property type="match status" value="1"/>
</dbReference>
<evidence type="ECO:0000256" key="9">
    <source>
        <dbReference type="ARBA" id="ARBA00023254"/>
    </source>
</evidence>
<evidence type="ECO:0000256" key="10">
    <source>
        <dbReference type="ARBA" id="ARBA00023306"/>
    </source>
</evidence>
<feature type="region of interest" description="Disordered" evidence="13">
    <location>
        <begin position="387"/>
        <end position="665"/>
    </location>
</feature>
<keyword evidence="6 12" id="KW-0779">Telomere</keyword>
<feature type="compositionally biased region" description="Polar residues" evidence="13">
    <location>
        <begin position="538"/>
        <end position="554"/>
    </location>
</feature>
<dbReference type="InterPro" id="IPR043014">
    <property type="entry name" value="Nibrin_BRCT2_sf"/>
</dbReference>
<dbReference type="InterPro" id="IPR013908">
    <property type="entry name" value="Nibrin_C"/>
</dbReference>
<evidence type="ECO:0000256" key="2">
    <source>
        <dbReference type="ARBA" id="ARBA00004574"/>
    </source>
</evidence>
<dbReference type="PANTHER" id="PTHR12162:SF0">
    <property type="entry name" value="NIBRIN"/>
    <property type="match status" value="1"/>
</dbReference>
<comment type="function">
    <text evidence="12">Component of the MRN complex, which plays a central role in double-strand break (DSB) repair, DNA recombination, maintenance of telomere integrity and meiosis. The MRN complex is involved in the repair of DNA double-strand breaks (DSBs) via homologous recombination (HR), an error-free mechanism which primarily occurs during S and G2 phases. The complex (1) mediates the end resection of damaged DNA, which generates proper single-stranded DNA, a key initial steps in HR, and is (2) required for the recruitment of other repair factors and efficient activation of ATM and ATR upon DNA damage. The MRN complex possesses single-strand endonuclease activity and double-strand-specific 3'-5' exonuclease activity, which are provided by MRE11, to initiate end resection, which is required for single-strand invasion and recombination. Within the MRN complex, nbn acts as a protein-protein adapter, which specifically recognizes and binds phosphorylated proteins, promoting their recruitment to DNA damage sites. Recruits mre11 and rad50 components of the MRN complex to DSBs in response to DNA damage. Promotes the recruitment of PI3/PI4-kinase family members atm, atr, and probably DNA-PKcs to the DNA damage sites, activating their functions. Mediates the recruitment of phosphorylated rbbp8/CtIP to DSBs, leading to cooperation between the MRN complex and rbbp8/CtIP to initiate end resection.</text>
</comment>
<keyword evidence="16" id="KW-1185">Reference proteome</keyword>
<feature type="region of interest" description="Disordered" evidence="13">
    <location>
        <begin position="791"/>
        <end position="819"/>
    </location>
</feature>
<reference evidence="15" key="1">
    <citation type="submission" date="2020-08" db="EMBL/GenBank/DDBJ databases">
        <title>Chromosome-level assembly of Southern catfish (Silurus meridionalis) provides insights into visual adaptation to the nocturnal and benthic lifestyles.</title>
        <authorList>
            <person name="Zhang Y."/>
            <person name="Wang D."/>
            <person name="Peng Z."/>
        </authorList>
    </citation>
    <scope>NUCLEOTIDE SEQUENCE</scope>
    <source>
        <strain evidence="15">SWU-2019-XX</strain>
        <tissue evidence="15">Muscle</tissue>
    </source>
</reference>
<feature type="compositionally biased region" description="Low complexity" evidence="13">
    <location>
        <begin position="397"/>
        <end position="416"/>
    </location>
</feature>
<dbReference type="OrthoDB" id="552194at2759"/>
<evidence type="ECO:0000256" key="13">
    <source>
        <dbReference type="SAM" id="MobiDB-lite"/>
    </source>
</evidence>
<evidence type="ECO:0000256" key="1">
    <source>
        <dbReference type="ARBA" id="ARBA00004322"/>
    </source>
</evidence>
<dbReference type="GO" id="GO:0000723">
    <property type="term" value="P:telomere maintenance"/>
    <property type="evidence" value="ECO:0007669"/>
    <property type="project" value="InterPro"/>
</dbReference>
<accession>A0A8T0BLN6</accession>
<keyword evidence="4" id="KW-0158">Chromosome</keyword>
<feature type="compositionally biased region" description="Basic and acidic residues" evidence="13">
    <location>
        <begin position="425"/>
        <end position="440"/>
    </location>
</feature>
<keyword evidence="10 12" id="KW-0131">Cell cycle</keyword>
<dbReference type="Proteomes" id="UP000606274">
    <property type="component" value="Unassembled WGS sequence"/>
</dbReference>
<dbReference type="FunFam" id="3.40.50.10980:FF:000001">
    <property type="entry name" value="Nibrin"/>
    <property type="match status" value="1"/>
</dbReference>
<feature type="compositionally biased region" description="Polar residues" evidence="13">
    <location>
        <begin position="508"/>
        <end position="526"/>
    </location>
</feature>
<comment type="subcellular location">
    <subcellularLocation>
        <location evidence="2">Chromosome</location>
        <location evidence="2">Telomere</location>
    </subcellularLocation>
    <subcellularLocation>
        <location evidence="1">Nucleus</location>
        <location evidence="1">PML body</location>
    </subcellularLocation>
</comment>
<organism evidence="15 16">
    <name type="scientific">Silurus meridionalis</name>
    <name type="common">Southern catfish</name>
    <name type="synonym">Silurus soldatovi meridionalis</name>
    <dbReference type="NCBI Taxonomy" id="175797"/>
    <lineage>
        <taxon>Eukaryota</taxon>
        <taxon>Metazoa</taxon>
        <taxon>Chordata</taxon>
        <taxon>Craniata</taxon>
        <taxon>Vertebrata</taxon>
        <taxon>Euteleostomi</taxon>
        <taxon>Actinopterygii</taxon>
        <taxon>Neopterygii</taxon>
        <taxon>Teleostei</taxon>
        <taxon>Ostariophysi</taxon>
        <taxon>Siluriformes</taxon>
        <taxon>Siluridae</taxon>
        <taxon>Silurus</taxon>
    </lineage>
</organism>